<sequence length="169" mass="17401">MQRAFAALAALPLLLATPVLAADGWGIEHEELVTLDGTVVDLLCTLKGDCAPDCGGGKRQLGLLTGDGKLLAAAKGNVFFAGAVVDLAPLCGQTVTVDGLLIANPAMSLLFVQNLKTAADAELKPADAFITDWTAKNGATDEWYRADPQVQATIEANGVFGIPGLAVDP</sequence>
<feature type="chain" id="PRO_5037872816" evidence="1">
    <location>
        <begin position="22"/>
        <end position="169"/>
    </location>
</feature>
<keyword evidence="1" id="KW-0732">Signal</keyword>
<evidence type="ECO:0000256" key="1">
    <source>
        <dbReference type="SAM" id="SignalP"/>
    </source>
</evidence>
<dbReference type="AlphaFoldDB" id="A0A931I2T2"/>
<protein>
    <submittedName>
        <fullName evidence="2">Uncharacterized protein</fullName>
    </submittedName>
</protein>
<name>A0A931I2T2_9HYPH</name>
<keyword evidence="3" id="KW-1185">Reference proteome</keyword>
<dbReference type="EMBL" id="JADZLT010000050">
    <property type="protein sequence ID" value="MBH0238248.1"/>
    <property type="molecule type" value="Genomic_DNA"/>
</dbReference>
<dbReference type="Proteomes" id="UP000631694">
    <property type="component" value="Unassembled WGS sequence"/>
</dbReference>
<evidence type="ECO:0000313" key="3">
    <source>
        <dbReference type="Proteomes" id="UP000631694"/>
    </source>
</evidence>
<evidence type="ECO:0000313" key="2">
    <source>
        <dbReference type="EMBL" id="MBH0238248.1"/>
    </source>
</evidence>
<feature type="signal peptide" evidence="1">
    <location>
        <begin position="1"/>
        <end position="21"/>
    </location>
</feature>
<organism evidence="2 3">
    <name type="scientific">Methylobrevis albus</name>
    <dbReference type="NCBI Taxonomy" id="2793297"/>
    <lineage>
        <taxon>Bacteria</taxon>
        <taxon>Pseudomonadati</taxon>
        <taxon>Pseudomonadota</taxon>
        <taxon>Alphaproteobacteria</taxon>
        <taxon>Hyphomicrobiales</taxon>
        <taxon>Pleomorphomonadaceae</taxon>
        <taxon>Methylobrevis</taxon>
    </lineage>
</organism>
<comment type="caution">
    <text evidence="2">The sequence shown here is derived from an EMBL/GenBank/DDBJ whole genome shotgun (WGS) entry which is preliminary data.</text>
</comment>
<dbReference type="RefSeq" id="WP_197311334.1">
    <property type="nucleotide sequence ID" value="NZ_JADZLT010000050.1"/>
</dbReference>
<gene>
    <name evidence="2" type="ORF">I5731_10470</name>
</gene>
<proteinExistence type="predicted"/>
<accession>A0A931I2T2</accession>
<reference evidence="2" key="1">
    <citation type="submission" date="2020-12" db="EMBL/GenBank/DDBJ databases">
        <title>Methylobrevis albus sp. nov., isolated from fresh water lack sediment.</title>
        <authorList>
            <person name="Zou Q."/>
        </authorList>
    </citation>
    <scope>NUCLEOTIDE SEQUENCE</scope>
    <source>
        <strain evidence="2">L22</strain>
    </source>
</reference>